<feature type="transmembrane region" description="Helical" evidence="13">
    <location>
        <begin position="574"/>
        <end position="593"/>
    </location>
</feature>
<evidence type="ECO:0000256" key="3">
    <source>
        <dbReference type="ARBA" id="ARBA00005189"/>
    </source>
</evidence>
<evidence type="ECO:0000313" key="14">
    <source>
        <dbReference type="EMBL" id="CAK0784090.1"/>
    </source>
</evidence>
<keyword evidence="9 13" id="KW-1133">Transmembrane helix</keyword>
<evidence type="ECO:0000256" key="11">
    <source>
        <dbReference type="ARBA" id="ARBA00023315"/>
    </source>
</evidence>
<accession>A0AAV1IC34</accession>
<feature type="transmembrane region" description="Helical" evidence="13">
    <location>
        <begin position="338"/>
        <end position="356"/>
    </location>
</feature>
<evidence type="ECO:0000256" key="4">
    <source>
        <dbReference type="ARBA" id="ARBA00009010"/>
    </source>
</evidence>
<feature type="region of interest" description="Disordered" evidence="12">
    <location>
        <begin position="167"/>
        <end position="262"/>
    </location>
</feature>
<dbReference type="PANTHER" id="PTHR10408:SF7">
    <property type="entry name" value="DIACYLGLYCEROL O-ACYLTRANSFERASE 1"/>
    <property type="match status" value="1"/>
</dbReference>
<evidence type="ECO:0000256" key="1">
    <source>
        <dbReference type="ARBA" id="ARBA00004477"/>
    </source>
</evidence>
<dbReference type="GO" id="GO:0019432">
    <property type="term" value="P:triglyceride biosynthetic process"/>
    <property type="evidence" value="ECO:0007669"/>
    <property type="project" value="TreeGrafter"/>
</dbReference>
<comment type="pathway">
    <text evidence="3">Lipid metabolism.</text>
</comment>
<keyword evidence="15" id="KW-1185">Reference proteome</keyword>
<dbReference type="Proteomes" id="UP001314263">
    <property type="component" value="Unassembled WGS sequence"/>
</dbReference>
<dbReference type="Pfam" id="PF03062">
    <property type="entry name" value="MBOAT"/>
    <property type="match status" value="1"/>
</dbReference>
<feature type="transmembrane region" description="Helical" evidence="13">
    <location>
        <begin position="702"/>
        <end position="723"/>
    </location>
</feature>
<protein>
    <recommendedName>
        <fullName evidence="5">diacylglycerol O-acyltransferase</fullName>
        <ecNumber evidence="5">2.3.1.20</ecNumber>
    </recommendedName>
</protein>
<evidence type="ECO:0000256" key="9">
    <source>
        <dbReference type="ARBA" id="ARBA00022989"/>
    </source>
</evidence>
<feature type="transmembrane region" description="Helical" evidence="13">
    <location>
        <begin position="521"/>
        <end position="539"/>
    </location>
</feature>
<keyword evidence="6" id="KW-0808">Transferase</keyword>
<comment type="similarity">
    <text evidence="4">Belongs to the membrane-bound acyltransferase family. Sterol o-acyltransferase subfamily.</text>
</comment>
<dbReference type="GO" id="GO:0004144">
    <property type="term" value="F:diacylglycerol O-acyltransferase activity"/>
    <property type="evidence" value="ECO:0007669"/>
    <property type="project" value="UniProtKB-EC"/>
</dbReference>
<feature type="transmembrane region" description="Helical" evidence="13">
    <location>
        <begin position="426"/>
        <end position="448"/>
    </location>
</feature>
<feature type="compositionally biased region" description="Low complexity" evidence="12">
    <location>
        <begin position="244"/>
        <end position="260"/>
    </location>
</feature>
<evidence type="ECO:0000256" key="10">
    <source>
        <dbReference type="ARBA" id="ARBA00023136"/>
    </source>
</evidence>
<evidence type="ECO:0000313" key="15">
    <source>
        <dbReference type="Proteomes" id="UP001314263"/>
    </source>
</evidence>
<reference evidence="14 15" key="1">
    <citation type="submission" date="2023-10" db="EMBL/GenBank/DDBJ databases">
        <authorList>
            <person name="Maclean D."/>
            <person name="Macfadyen A."/>
        </authorList>
    </citation>
    <scope>NUCLEOTIDE SEQUENCE [LARGE SCALE GENOMIC DNA]</scope>
</reference>
<dbReference type="GO" id="GO:0005789">
    <property type="term" value="C:endoplasmic reticulum membrane"/>
    <property type="evidence" value="ECO:0007669"/>
    <property type="project" value="UniProtKB-SubCell"/>
</dbReference>
<keyword evidence="7 13" id="KW-0812">Transmembrane</keyword>
<evidence type="ECO:0000256" key="8">
    <source>
        <dbReference type="ARBA" id="ARBA00022824"/>
    </source>
</evidence>
<organism evidence="14 15">
    <name type="scientific">Coccomyxa viridis</name>
    <dbReference type="NCBI Taxonomy" id="1274662"/>
    <lineage>
        <taxon>Eukaryota</taxon>
        <taxon>Viridiplantae</taxon>
        <taxon>Chlorophyta</taxon>
        <taxon>core chlorophytes</taxon>
        <taxon>Trebouxiophyceae</taxon>
        <taxon>Trebouxiophyceae incertae sedis</taxon>
        <taxon>Coccomyxaceae</taxon>
        <taxon>Coccomyxa</taxon>
    </lineage>
</organism>
<comment type="caution">
    <text evidence="14">The sequence shown here is derived from an EMBL/GenBank/DDBJ whole genome shotgun (WGS) entry which is preliminary data.</text>
</comment>
<comment type="subcellular location">
    <subcellularLocation>
        <location evidence="1">Endoplasmic reticulum membrane</location>
        <topology evidence="1">Multi-pass membrane protein</topology>
    </subcellularLocation>
</comment>
<feature type="transmembrane region" description="Helical" evidence="13">
    <location>
        <begin position="399"/>
        <end position="420"/>
    </location>
</feature>
<dbReference type="EMBL" id="CAUYUE010000010">
    <property type="protein sequence ID" value="CAK0784090.1"/>
    <property type="molecule type" value="Genomic_DNA"/>
</dbReference>
<feature type="compositionally biased region" description="Polar residues" evidence="12">
    <location>
        <begin position="168"/>
        <end position="181"/>
    </location>
</feature>
<evidence type="ECO:0000256" key="12">
    <source>
        <dbReference type="SAM" id="MobiDB-lite"/>
    </source>
</evidence>
<feature type="transmembrane region" description="Helical" evidence="13">
    <location>
        <begin position="293"/>
        <end position="312"/>
    </location>
</feature>
<dbReference type="EC" id="2.3.1.20" evidence="5"/>
<comment type="pathway">
    <text evidence="2">Glycerolipid metabolism; triacylglycerol biosynthesis.</text>
</comment>
<feature type="transmembrane region" description="Helical" evidence="13">
    <location>
        <begin position="644"/>
        <end position="665"/>
    </location>
</feature>
<evidence type="ECO:0000256" key="5">
    <source>
        <dbReference type="ARBA" id="ARBA00013244"/>
    </source>
</evidence>
<dbReference type="SUPFAM" id="SSF50729">
    <property type="entry name" value="PH domain-like"/>
    <property type="match status" value="1"/>
</dbReference>
<gene>
    <name evidence="14" type="ORF">CVIRNUC_007293</name>
</gene>
<dbReference type="PANTHER" id="PTHR10408">
    <property type="entry name" value="STEROL O-ACYLTRANSFERASE"/>
    <property type="match status" value="1"/>
</dbReference>
<evidence type="ECO:0000256" key="13">
    <source>
        <dbReference type="SAM" id="Phobius"/>
    </source>
</evidence>
<keyword evidence="8" id="KW-0256">Endoplasmic reticulum</keyword>
<feature type="transmembrane region" description="Helical" evidence="13">
    <location>
        <begin position="671"/>
        <end position="690"/>
    </location>
</feature>
<dbReference type="InterPro" id="IPR004299">
    <property type="entry name" value="MBOAT_fam"/>
</dbReference>
<proteinExistence type="inferred from homology"/>
<evidence type="ECO:0000256" key="2">
    <source>
        <dbReference type="ARBA" id="ARBA00004771"/>
    </source>
</evidence>
<keyword evidence="10 13" id="KW-0472">Membrane</keyword>
<evidence type="ECO:0000256" key="7">
    <source>
        <dbReference type="ARBA" id="ARBA00022692"/>
    </source>
</evidence>
<evidence type="ECO:0000256" key="6">
    <source>
        <dbReference type="ARBA" id="ARBA00022679"/>
    </source>
</evidence>
<sequence>MNMGADVHTLPDMGGDTDLSTMQRQVAHVMEENQLLVKTIEGNFRVDISGFLFLYQPLSAGWFRSPWVQHYVSLTGTLLSYSLSPKASESPMTPCTRVSVEGCAVEVEGIVRGRLSFTVMDREGLRIARLGSPDLNFAQLWIKELVKVGCDVRYLNDSYRLNGLKASAAQQVASRPGTASSAGRALDGTARPPSGPNRVSSGVPSADADDSSDGSSSAITDSWRERHGQRGGHRGASKTYTSDSGISDAGTSTAGATGQAAKKRDFMTGSTVVHSEVRSSMLSSARIAFTQQYGLLILLTIIVITTNLRLIVENILKYGVLTRPQAWVLAALPRQSPLLLLSWPAMAASIVVAWAIENIGANRLRSERKGSTARRKRDLRPSDARRLATQMAATTEWSLFLLNLANTAAALLVPCCLVTSTHADAVPGFVITMAAVVLWLKLVSYAHCNHDLRCKKRAADMNRKAMPSEPVILEEGAIQAGATLSYPGNLGFWNLADFITLPTLVYQMAYPRTRVIRWRWLLMKFVELLMCTGLQLIIVEQYIQPTIANGITPWKELQWPKLIERVLKLSLPTVYGWLIMFYSVFHLLLNIIAELTGFEDREFYKGWWNAGDVAEYWRLWNMPVHKWLLRHVYYPCMRLGMGKWWAGTVVFAISAAFHELLIGLPLHMVKLWAFVGLMFQVPLMGATSSLRKRCKSAVVGNVIFWTTFCVLGQPICIMMYYYAWVLENRPDWLPPDKQAA</sequence>
<name>A0AAV1IC34_9CHLO</name>
<dbReference type="AlphaFoldDB" id="A0AAV1IC34"/>
<dbReference type="InterPro" id="IPR014371">
    <property type="entry name" value="Oat_ACAT_DAG_ARE"/>
</dbReference>
<keyword evidence="11" id="KW-0012">Acyltransferase</keyword>